<reference evidence="3" key="2">
    <citation type="submission" date="2025-09" db="UniProtKB">
        <authorList>
            <consortium name="Ensembl"/>
        </authorList>
    </citation>
    <scope>IDENTIFICATION</scope>
</reference>
<dbReference type="Pfam" id="PF12937">
    <property type="entry name" value="F-box-like"/>
    <property type="match status" value="1"/>
</dbReference>
<dbReference type="InterPro" id="IPR001810">
    <property type="entry name" value="F-box_dom"/>
</dbReference>
<keyword evidence="4" id="KW-1185">Reference proteome</keyword>
<feature type="region of interest" description="Disordered" evidence="1">
    <location>
        <begin position="160"/>
        <end position="216"/>
    </location>
</feature>
<dbReference type="AlphaFoldDB" id="A0A8C2Z3F3"/>
<name>A0A8C2Z3F3_CYCLU</name>
<feature type="domain" description="F-box" evidence="2">
    <location>
        <begin position="73"/>
        <end position="119"/>
    </location>
</feature>
<organism evidence="3 4">
    <name type="scientific">Cyclopterus lumpus</name>
    <name type="common">Lumpsucker</name>
    <dbReference type="NCBI Taxonomy" id="8103"/>
    <lineage>
        <taxon>Eukaryota</taxon>
        <taxon>Metazoa</taxon>
        <taxon>Chordata</taxon>
        <taxon>Craniata</taxon>
        <taxon>Vertebrata</taxon>
        <taxon>Euteleostomi</taxon>
        <taxon>Actinopterygii</taxon>
        <taxon>Neopterygii</taxon>
        <taxon>Teleostei</taxon>
        <taxon>Neoteleostei</taxon>
        <taxon>Acanthomorphata</taxon>
        <taxon>Eupercaria</taxon>
        <taxon>Perciformes</taxon>
        <taxon>Cottioidei</taxon>
        <taxon>Cottales</taxon>
        <taxon>Cyclopteridae</taxon>
        <taxon>Cyclopterus</taxon>
    </lineage>
</organism>
<evidence type="ECO:0000256" key="1">
    <source>
        <dbReference type="SAM" id="MobiDB-lite"/>
    </source>
</evidence>
<dbReference type="GeneTree" id="ENSGT00390000001015"/>
<dbReference type="InterPro" id="IPR036047">
    <property type="entry name" value="F-box-like_dom_sf"/>
</dbReference>
<protein>
    <submittedName>
        <fullName evidence="3">F-box protein 36b</fullName>
    </submittedName>
</protein>
<dbReference type="PROSITE" id="PS50181">
    <property type="entry name" value="FBOX"/>
    <property type="match status" value="1"/>
</dbReference>
<evidence type="ECO:0000313" key="4">
    <source>
        <dbReference type="Proteomes" id="UP000694565"/>
    </source>
</evidence>
<evidence type="ECO:0000313" key="3">
    <source>
        <dbReference type="Ensembl" id="ENSCLMP00005017189.1"/>
    </source>
</evidence>
<evidence type="ECO:0000259" key="2">
    <source>
        <dbReference type="PROSITE" id="PS50181"/>
    </source>
</evidence>
<dbReference type="Ensembl" id="ENSCLMT00005018193.1">
    <property type="protein sequence ID" value="ENSCLMP00005017189.1"/>
    <property type="gene ID" value="ENSCLMG00005008802.1"/>
</dbReference>
<dbReference type="Gene3D" id="1.20.1280.50">
    <property type="match status" value="1"/>
</dbReference>
<reference evidence="3" key="1">
    <citation type="submission" date="2025-08" db="UniProtKB">
        <authorList>
            <consortium name="Ensembl"/>
        </authorList>
    </citation>
    <scope>IDENTIFICATION</scope>
</reference>
<dbReference type="SMART" id="SM00256">
    <property type="entry name" value="FBOX"/>
    <property type="match status" value="1"/>
</dbReference>
<sequence length="216" mass="24753">MAALLTDPLFETSGRAPIANNNFYHFVVTKSHVVWRWWKISPRIVDRYAKPGELKESHQDFLDNQWALCQGHYDYLEHLPDTLLLRIINSLELEDVGQLARTSRRFRKLCGSEEFWEQAVQRRCNTVSAEMASLAQVEGWRNIFFTSKLQLQKLISRRRLKAEEHQEGQGSDPDSKAEESPDVMYPDPNPESEAGSDCSVPVSGQLSEDIKSCVVD</sequence>
<accession>A0A8C2Z3F3</accession>
<proteinExistence type="predicted"/>
<dbReference type="SUPFAM" id="SSF81383">
    <property type="entry name" value="F-box domain"/>
    <property type="match status" value="1"/>
</dbReference>
<dbReference type="Proteomes" id="UP000694565">
    <property type="component" value="Unplaced"/>
</dbReference>
<feature type="compositionally biased region" description="Basic and acidic residues" evidence="1">
    <location>
        <begin position="161"/>
        <end position="179"/>
    </location>
</feature>